<evidence type="ECO:0000259" key="3">
    <source>
        <dbReference type="PROSITE" id="PS50801"/>
    </source>
</evidence>
<dbReference type="AlphaFoldDB" id="A0A7C2PAV7"/>
<dbReference type="Pfam" id="PF01740">
    <property type="entry name" value="STAS"/>
    <property type="match status" value="1"/>
</dbReference>
<dbReference type="InterPro" id="IPR002645">
    <property type="entry name" value="STAS_dom"/>
</dbReference>
<proteinExistence type="inferred from homology"/>
<dbReference type="InterPro" id="IPR036513">
    <property type="entry name" value="STAS_dom_sf"/>
</dbReference>
<dbReference type="EMBL" id="DSOK01000287">
    <property type="protein sequence ID" value="HEN15796.1"/>
    <property type="molecule type" value="Genomic_DNA"/>
</dbReference>
<dbReference type="GO" id="GO:0043856">
    <property type="term" value="F:anti-sigma factor antagonist activity"/>
    <property type="evidence" value="ECO:0007669"/>
    <property type="project" value="InterPro"/>
</dbReference>
<gene>
    <name evidence="4" type="ORF">ENQ76_10060</name>
</gene>
<dbReference type="CDD" id="cd07043">
    <property type="entry name" value="STAS_anti-anti-sigma_factors"/>
    <property type="match status" value="1"/>
</dbReference>
<evidence type="ECO:0000256" key="2">
    <source>
        <dbReference type="RuleBase" id="RU003749"/>
    </source>
</evidence>
<dbReference type="PANTHER" id="PTHR33495">
    <property type="entry name" value="ANTI-SIGMA FACTOR ANTAGONIST TM_1081-RELATED-RELATED"/>
    <property type="match status" value="1"/>
</dbReference>
<dbReference type="PANTHER" id="PTHR33495:SF2">
    <property type="entry name" value="ANTI-SIGMA FACTOR ANTAGONIST TM_1081-RELATED"/>
    <property type="match status" value="1"/>
</dbReference>
<reference evidence="4" key="1">
    <citation type="journal article" date="2020" name="mSystems">
        <title>Genome- and Community-Level Interaction Insights into Carbon Utilization and Element Cycling Functions of Hydrothermarchaeota in Hydrothermal Sediment.</title>
        <authorList>
            <person name="Zhou Z."/>
            <person name="Liu Y."/>
            <person name="Xu W."/>
            <person name="Pan J."/>
            <person name="Luo Z.H."/>
            <person name="Li M."/>
        </authorList>
    </citation>
    <scope>NUCLEOTIDE SEQUENCE [LARGE SCALE GENOMIC DNA]</scope>
    <source>
        <strain evidence="4">SpSt-339</strain>
    </source>
</reference>
<comment type="caution">
    <text evidence="4">The sequence shown here is derived from an EMBL/GenBank/DDBJ whole genome shotgun (WGS) entry which is preliminary data.</text>
</comment>
<dbReference type="InterPro" id="IPR003658">
    <property type="entry name" value="Anti-sigma_ant"/>
</dbReference>
<dbReference type="NCBIfam" id="TIGR00377">
    <property type="entry name" value="ant_ant_sig"/>
    <property type="match status" value="1"/>
</dbReference>
<evidence type="ECO:0000313" key="4">
    <source>
        <dbReference type="EMBL" id="HEN15796.1"/>
    </source>
</evidence>
<dbReference type="SUPFAM" id="SSF52091">
    <property type="entry name" value="SpoIIaa-like"/>
    <property type="match status" value="1"/>
</dbReference>
<sequence length="170" mass="18729">MPQAGRIDEPLHRRPSAAIVRRASRFRRPVPASMMAAVRSGTAQTARLRFMTNTPFFEARLLDGDILAVVLRGNLDSASTPEFDQLIRQHLDAGRTRIIIDCRYLGFISSLGIGSLVALQTRLRRQGGAVKLAAIQGPVIDVLKAVRLDKVFDHYGDLEFARKSFDASGA</sequence>
<evidence type="ECO:0000256" key="1">
    <source>
        <dbReference type="ARBA" id="ARBA00009013"/>
    </source>
</evidence>
<name>A0A7C2PAV7_9PLAN</name>
<feature type="domain" description="STAS" evidence="3">
    <location>
        <begin position="65"/>
        <end position="170"/>
    </location>
</feature>
<dbReference type="PROSITE" id="PS50801">
    <property type="entry name" value="STAS"/>
    <property type="match status" value="1"/>
</dbReference>
<dbReference type="Gene3D" id="3.30.750.24">
    <property type="entry name" value="STAS domain"/>
    <property type="match status" value="1"/>
</dbReference>
<organism evidence="4">
    <name type="scientific">Schlesneria paludicola</name>
    <dbReference type="NCBI Taxonomy" id="360056"/>
    <lineage>
        <taxon>Bacteria</taxon>
        <taxon>Pseudomonadati</taxon>
        <taxon>Planctomycetota</taxon>
        <taxon>Planctomycetia</taxon>
        <taxon>Planctomycetales</taxon>
        <taxon>Planctomycetaceae</taxon>
        <taxon>Schlesneria</taxon>
    </lineage>
</organism>
<accession>A0A7C2PAV7</accession>
<protein>
    <recommendedName>
        <fullName evidence="2">Anti-sigma factor antagonist</fullName>
    </recommendedName>
</protein>
<comment type="similarity">
    <text evidence="1 2">Belongs to the anti-sigma-factor antagonist family.</text>
</comment>